<name>A0A0R2FAM2_9LACO</name>
<evidence type="ECO:0000256" key="2">
    <source>
        <dbReference type="ARBA" id="ARBA00022801"/>
    </source>
</evidence>
<protein>
    <recommendedName>
        <fullName evidence="7">Polygalacturonase</fullName>
    </recommendedName>
</protein>
<dbReference type="PANTHER" id="PTHR31339">
    <property type="entry name" value="PECTIN LYASE-RELATED"/>
    <property type="match status" value="1"/>
</dbReference>
<dbReference type="RefSeq" id="WP_056988968.1">
    <property type="nucleotide sequence ID" value="NZ_AYZJ01000011.1"/>
</dbReference>
<dbReference type="InterPro" id="IPR051801">
    <property type="entry name" value="GH28_Enzymes"/>
</dbReference>
<keyword evidence="2 4" id="KW-0378">Hydrolase</keyword>
<dbReference type="SUPFAM" id="SSF51126">
    <property type="entry name" value="Pectin lyase-like"/>
    <property type="match status" value="1"/>
</dbReference>
<evidence type="ECO:0000256" key="3">
    <source>
        <dbReference type="ARBA" id="ARBA00023295"/>
    </source>
</evidence>
<dbReference type="Proteomes" id="UP000050865">
    <property type="component" value="Unassembled WGS sequence"/>
</dbReference>
<dbReference type="InterPro" id="IPR006626">
    <property type="entry name" value="PbH1"/>
</dbReference>
<evidence type="ECO:0008006" key="7">
    <source>
        <dbReference type="Google" id="ProtNLM"/>
    </source>
</evidence>
<evidence type="ECO:0000256" key="1">
    <source>
        <dbReference type="ARBA" id="ARBA00008834"/>
    </source>
</evidence>
<accession>A0A0R2FAM2</accession>
<organism evidence="5 6">
    <name type="scientific">Lacticaseibacillus camelliae DSM 22697 = JCM 13995</name>
    <dbReference type="NCBI Taxonomy" id="1423730"/>
    <lineage>
        <taxon>Bacteria</taxon>
        <taxon>Bacillati</taxon>
        <taxon>Bacillota</taxon>
        <taxon>Bacilli</taxon>
        <taxon>Lactobacillales</taxon>
        <taxon>Lactobacillaceae</taxon>
        <taxon>Lacticaseibacillus</taxon>
    </lineage>
</organism>
<sequence length="404" mass="43893">MKLFSSETMPKNGANVTTQLQTAIDQAAAASADHVVEVNYRGRLIIDKIVLRSGLHLVISQGCTLKASGQTDKYYSRPGPFERLNAAAGLKAVIAGVNIKDVTIRGGGVIDGNYQGFLLPEQPTVGSLKTGGYPRPELIYCQETQGLEIRDVTLLNVPFWTIHLAGCTASVITHVTILNDRRMPNTDGIDIDRSRQTRISHCLISTGDDAICAKCTEETSQLGNCEDMQVSDCVLSSTSAAVKVGSNSFGDFRRLSFDHLTVLNSNRGLAIQLRDGGRAEHIRFSHCFVETKRFSPNWWGRAEPIYLTVAKREAGSALSTIANVTFENVTAEAENGIFVWAPKPSLIAGLSFQHVLLMRRPVGEGAAGEYDLRPAAFPQLVQAPSQWLVGHGIRDDTLAAIQVE</sequence>
<evidence type="ECO:0000313" key="5">
    <source>
        <dbReference type="EMBL" id="KRN25408.1"/>
    </source>
</evidence>
<dbReference type="InterPro" id="IPR011050">
    <property type="entry name" value="Pectin_lyase_fold/virulence"/>
</dbReference>
<evidence type="ECO:0000256" key="4">
    <source>
        <dbReference type="RuleBase" id="RU361169"/>
    </source>
</evidence>
<dbReference type="InterPro" id="IPR000743">
    <property type="entry name" value="Glyco_hydro_28"/>
</dbReference>
<dbReference type="AlphaFoldDB" id="A0A0R2FAM2"/>
<dbReference type="Gene3D" id="2.160.20.10">
    <property type="entry name" value="Single-stranded right-handed beta-helix, Pectin lyase-like"/>
    <property type="match status" value="1"/>
</dbReference>
<dbReference type="STRING" id="1423730.FC75_GL000432"/>
<dbReference type="Pfam" id="PF00295">
    <property type="entry name" value="Glyco_hydro_28"/>
    <property type="match status" value="1"/>
</dbReference>
<proteinExistence type="inferred from homology"/>
<comment type="similarity">
    <text evidence="1 4">Belongs to the glycosyl hydrolase 28 family.</text>
</comment>
<keyword evidence="6" id="KW-1185">Reference proteome</keyword>
<gene>
    <name evidence="5" type="ORF">FC75_GL000432</name>
</gene>
<dbReference type="GO" id="GO:0005975">
    <property type="term" value="P:carbohydrate metabolic process"/>
    <property type="evidence" value="ECO:0007669"/>
    <property type="project" value="InterPro"/>
</dbReference>
<dbReference type="SMART" id="SM00710">
    <property type="entry name" value="PbH1"/>
    <property type="match status" value="5"/>
</dbReference>
<dbReference type="InterPro" id="IPR012334">
    <property type="entry name" value="Pectin_lyas_fold"/>
</dbReference>
<dbReference type="PATRIC" id="fig|1423730.4.peg.451"/>
<reference evidence="5 6" key="1">
    <citation type="journal article" date="2015" name="Genome Announc.">
        <title>Expanding the biotechnology potential of lactobacilli through comparative genomics of 213 strains and associated genera.</title>
        <authorList>
            <person name="Sun Z."/>
            <person name="Harris H.M."/>
            <person name="McCann A."/>
            <person name="Guo C."/>
            <person name="Argimon S."/>
            <person name="Zhang W."/>
            <person name="Yang X."/>
            <person name="Jeffery I.B."/>
            <person name="Cooney J.C."/>
            <person name="Kagawa T.F."/>
            <person name="Liu W."/>
            <person name="Song Y."/>
            <person name="Salvetti E."/>
            <person name="Wrobel A."/>
            <person name="Rasinkangas P."/>
            <person name="Parkhill J."/>
            <person name="Rea M.C."/>
            <person name="O'Sullivan O."/>
            <person name="Ritari J."/>
            <person name="Douillard F.P."/>
            <person name="Paul Ross R."/>
            <person name="Yang R."/>
            <person name="Briner A.E."/>
            <person name="Felis G.E."/>
            <person name="de Vos W.M."/>
            <person name="Barrangou R."/>
            <person name="Klaenhammer T.R."/>
            <person name="Caufield P.W."/>
            <person name="Cui Y."/>
            <person name="Zhang H."/>
            <person name="O'Toole P.W."/>
        </authorList>
    </citation>
    <scope>NUCLEOTIDE SEQUENCE [LARGE SCALE GENOMIC DNA]</scope>
    <source>
        <strain evidence="5 6">DSM 22697</strain>
    </source>
</reference>
<comment type="caution">
    <text evidence="5">The sequence shown here is derived from an EMBL/GenBank/DDBJ whole genome shotgun (WGS) entry which is preliminary data.</text>
</comment>
<keyword evidence="3 4" id="KW-0326">Glycosidase</keyword>
<evidence type="ECO:0000313" key="6">
    <source>
        <dbReference type="Proteomes" id="UP000050865"/>
    </source>
</evidence>
<dbReference type="EMBL" id="AYZJ01000011">
    <property type="protein sequence ID" value="KRN25408.1"/>
    <property type="molecule type" value="Genomic_DNA"/>
</dbReference>
<dbReference type="GO" id="GO:0004650">
    <property type="term" value="F:polygalacturonase activity"/>
    <property type="evidence" value="ECO:0007669"/>
    <property type="project" value="InterPro"/>
</dbReference>
<dbReference type="PANTHER" id="PTHR31339:SF0">
    <property type="entry name" value="PECTIN LYASE-LIKE SUPERFAMILY PROTEIN"/>
    <property type="match status" value="1"/>
</dbReference>